<keyword evidence="5 7" id="KW-0235">DNA replication</keyword>
<feature type="domain" description="GINS subunit" evidence="8">
    <location>
        <begin position="61"/>
        <end position="159"/>
    </location>
</feature>
<dbReference type="InterPro" id="IPR021151">
    <property type="entry name" value="GINS_A"/>
</dbReference>
<dbReference type="Pfam" id="PF05916">
    <property type="entry name" value="Sld5"/>
    <property type="match status" value="1"/>
</dbReference>
<evidence type="ECO:0000313" key="10">
    <source>
        <dbReference type="EMBL" id="KAJ8098692.1"/>
    </source>
</evidence>
<dbReference type="Proteomes" id="UP001217417">
    <property type="component" value="Unassembled WGS sequence"/>
</dbReference>
<evidence type="ECO:0000256" key="3">
    <source>
        <dbReference type="ARBA" id="ARBA00011352"/>
    </source>
</evidence>
<dbReference type="InterPro" id="IPR036224">
    <property type="entry name" value="GINS_bundle-like_dom_sf"/>
</dbReference>
<comment type="subunit">
    <text evidence="3">Component of the GINS complex which is a heterotetramer of SLD5, PSF1, PSF2 and PSF3.</text>
</comment>
<dbReference type="GO" id="GO:1902975">
    <property type="term" value="P:mitotic DNA replication initiation"/>
    <property type="evidence" value="ECO:0007669"/>
    <property type="project" value="TreeGrafter"/>
</dbReference>
<gene>
    <name evidence="10" type="ORF">POJ06DRAFT_140049</name>
</gene>
<dbReference type="SUPFAM" id="SSF160059">
    <property type="entry name" value="PriA/YqbF domain"/>
    <property type="match status" value="1"/>
</dbReference>
<dbReference type="InterPro" id="IPR010492">
    <property type="entry name" value="GINS_Psf3"/>
</dbReference>
<comment type="caution">
    <text evidence="10">The sequence shown here is derived from an EMBL/GenBank/DDBJ whole genome shotgun (WGS) entry which is preliminary data.</text>
</comment>
<dbReference type="InterPro" id="IPR038437">
    <property type="entry name" value="GINS_Psf3_sf"/>
</dbReference>
<comment type="similarity">
    <text evidence="2 7">Belongs to the GINS3/PSF3 family.</text>
</comment>
<dbReference type="GO" id="GO:0000811">
    <property type="term" value="C:GINS complex"/>
    <property type="evidence" value="ECO:0007669"/>
    <property type="project" value="UniProtKB-UniRule"/>
</dbReference>
<dbReference type="EMBL" id="JARPMG010000008">
    <property type="protein sequence ID" value="KAJ8098692.1"/>
    <property type="molecule type" value="Genomic_DNA"/>
</dbReference>
<proteinExistence type="inferred from homology"/>
<keyword evidence="6 7" id="KW-0539">Nucleus</keyword>
<accession>A0AAD7VQ96</accession>
<keyword evidence="11" id="KW-1185">Reference proteome</keyword>
<evidence type="ECO:0000313" key="11">
    <source>
        <dbReference type="Proteomes" id="UP001217417"/>
    </source>
</evidence>
<organism evidence="10 11">
    <name type="scientific">Lipomyces tetrasporus</name>
    <dbReference type="NCBI Taxonomy" id="54092"/>
    <lineage>
        <taxon>Eukaryota</taxon>
        <taxon>Fungi</taxon>
        <taxon>Dikarya</taxon>
        <taxon>Ascomycota</taxon>
        <taxon>Saccharomycotina</taxon>
        <taxon>Lipomycetes</taxon>
        <taxon>Lipomycetales</taxon>
        <taxon>Lipomycetaceae</taxon>
        <taxon>Lipomyces</taxon>
    </lineage>
</organism>
<dbReference type="AlphaFoldDB" id="A0AAD7VQ96"/>
<evidence type="ECO:0000259" key="9">
    <source>
        <dbReference type="Pfam" id="PF22466"/>
    </source>
</evidence>
<comment type="function">
    <text evidence="7">The GINS complex plays an essential role in the initiation of DNA replication.</text>
</comment>
<dbReference type="Pfam" id="PF22466">
    <property type="entry name" value="PSF3_N"/>
    <property type="match status" value="1"/>
</dbReference>
<sequence>MFQLTVPGMGYLEHGRSSSTDIKEGARIELPLWMAEILAIGGISDELPTGFITVSTPAPFNSKVLNALSADPVNVYLRGQSMHFYKFAERWLAMTGDDALLDTIMDTFRARAAIVNDHAHNTRSALMTDRSEFLGTLDQTEIALFKAAHEASKDLKKWTTVNK</sequence>
<evidence type="ECO:0000256" key="2">
    <source>
        <dbReference type="ARBA" id="ARBA00006343"/>
    </source>
</evidence>
<dbReference type="GeneID" id="80879669"/>
<name>A0AAD7VQ96_9ASCO</name>
<dbReference type="PANTHER" id="PTHR22768:SF0">
    <property type="entry name" value="DNA REPLICATION COMPLEX GINS PROTEIN PSF3"/>
    <property type="match status" value="1"/>
</dbReference>
<dbReference type="CDD" id="cd21693">
    <property type="entry name" value="GINS_B_Psf3"/>
    <property type="match status" value="1"/>
</dbReference>
<evidence type="ECO:0000256" key="5">
    <source>
        <dbReference type="ARBA" id="ARBA00022705"/>
    </source>
</evidence>
<evidence type="ECO:0000259" key="8">
    <source>
        <dbReference type="Pfam" id="PF05916"/>
    </source>
</evidence>
<dbReference type="Gene3D" id="1.20.58.2050">
    <property type="match status" value="1"/>
</dbReference>
<evidence type="ECO:0000256" key="7">
    <source>
        <dbReference type="RuleBase" id="RU367161"/>
    </source>
</evidence>
<evidence type="ECO:0000256" key="6">
    <source>
        <dbReference type="ARBA" id="ARBA00023242"/>
    </source>
</evidence>
<dbReference type="InterPro" id="IPR055221">
    <property type="entry name" value="PSF3_N"/>
</dbReference>
<evidence type="ECO:0000256" key="1">
    <source>
        <dbReference type="ARBA" id="ARBA00004123"/>
    </source>
</evidence>
<evidence type="ECO:0000256" key="4">
    <source>
        <dbReference type="ARBA" id="ARBA00015140"/>
    </source>
</evidence>
<dbReference type="SUPFAM" id="SSF158573">
    <property type="entry name" value="GINS helical bundle-like"/>
    <property type="match status" value="1"/>
</dbReference>
<reference evidence="10" key="1">
    <citation type="submission" date="2023-03" db="EMBL/GenBank/DDBJ databases">
        <title>Near-Complete genome sequence of Lipomyces tetrasporous NRRL Y-64009, an oleaginous yeast capable of growing on lignocellulosic hydrolysates.</title>
        <authorList>
            <consortium name="Lawrence Berkeley National Laboratory"/>
            <person name="Jagtap S.S."/>
            <person name="Liu J.-J."/>
            <person name="Walukiewicz H.E."/>
            <person name="Pangilinan J."/>
            <person name="Lipzen A."/>
            <person name="Ahrendt S."/>
            <person name="Koriabine M."/>
            <person name="Cobaugh K."/>
            <person name="Salamov A."/>
            <person name="Yoshinaga Y."/>
            <person name="Ng V."/>
            <person name="Daum C."/>
            <person name="Grigoriev I.V."/>
            <person name="Slininger P.J."/>
            <person name="Dien B.S."/>
            <person name="Jin Y.-S."/>
            <person name="Rao C.V."/>
        </authorList>
    </citation>
    <scope>NUCLEOTIDE SEQUENCE</scope>
    <source>
        <strain evidence="10">NRRL Y-64009</strain>
    </source>
</reference>
<protein>
    <recommendedName>
        <fullName evidence="4 7">DNA replication complex GINS protein PSF3</fullName>
    </recommendedName>
</protein>
<dbReference type="RefSeq" id="XP_056042142.1">
    <property type="nucleotide sequence ID" value="XM_056184503.1"/>
</dbReference>
<dbReference type="CDD" id="cd11713">
    <property type="entry name" value="GINS_A_psf3"/>
    <property type="match status" value="1"/>
</dbReference>
<dbReference type="PANTHER" id="PTHR22768">
    <property type="entry name" value="DNA REPLICATION COMPLEX GINS PROTEIN PSF3"/>
    <property type="match status" value="1"/>
</dbReference>
<feature type="domain" description="DNA replication complex GINS protein PSF3 N-terminal" evidence="9">
    <location>
        <begin position="2"/>
        <end position="40"/>
    </location>
</feature>
<comment type="subcellular location">
    <subcellularLocation>
        <location evidence="1 7">Nucleus</location>
    </subcellularLocation>
</comment>